<evidence type="ECO:0000313" key="2">
    <source>
        <dbReference type="EMBL" id="KPQ43718.1"/>
    </source>
</evidence>
<protein>
    <submittedName>
        <fullName evidence="2">Peptidase family M50</fullName>
    </submittedName>
</protein>
<dbReference type="Proteomes" id="UP000050360">
    <property type="component" value="Unassembled WGS sequence"/>
</dbReference>
<dbReference type="PANTHER" id="PTHR35864">
    <property type="entry name" value="ZINC METALLOPROTEASE MJ0611-RELATED"/>
    <property type="match status" value="1"/>
</dbReference>
<feature type="transmembrane region" description="Helical" evidence="1">
    <location>
        <begin position="151"/>
        <end position="171"/>
    </location>
</feature>
<feature type="transmembrane region" description="Helical" evidence="1">
    <location>
        <begin position="118"/>
        <end position="139"/>
    </location>
</feature>
<dbReference type="PANTHER" id="PTHR35864:SF1">
    <property type="entry name" value="ZINC METALLOPROTEASE YWHC-RELATED"/>
    <property type="match status" value="1"/>
</dbReference>
<evidence type="ECO:0000256" key="1">
    <source>
        <dbReference type="SAM" id="Phobius"/>
    </source>
</evidence>
<reference evidence="2 3" key="1">
    <citation type="submission" date="2015-09" db="EMBL/GenBank/DDBJ databases">
        <title>A metagenomics-based metabolic model of nitrate-dependent anaerobic oxidation of methane by Methanoperedens-like archaea.</title>
        <authorList>
            <person name="Arshad A."/>
            <person name="Speth D.R."/>
            <person name="De Graaf R.M."/>
            <person name="Op Den Camp H.J."/>
            <person name="Jetten M.S."/>
            <person name="Welte C.U."/>
        </authorList>
    </citation>
    <scope>NUCLEOTIDE SEQUENCE [LARGE SCALE GENOMIC DNA]</scope>
</reference>
<feature type="transmembrane region" description="Helical" evidence="1">
    <location>
        <begin position="9"/>
        <end position="25"/>
    </location>
</feature>
<dbReference type="EMBL" id="LKCM01000132">
    <property type="protein sequence ID" value="KPQ43718.1"/>
    <property type="molecule type" value="Genomic_DNA"/>
</dbReference>
<feature type="transmembrane region" description="Helical" evidence="1">
    <location>
        <begin position="71"/>
        <end position="95"/>
    </location>
</feature>
<proteinExistence type="predicted"/>
<accession>A0A0P7ZIW3</accession>
<comment type="caution">
    <text evidence="2">The sequence shown here is derived from an EMBL/GenBank/DDBJ whole genome shotgun (WGS) entry which is preliminary data.</text>
</comment>
<evidence type="ECO:0000313" key="3">
    <source>
        <dbReference type="Proteomes" id="UP000050360"/>
    </source>
</evidence>
<keyword evidence="1" id="KW-0472">Membrane</keyword>
<feature type="transmembrane region" description="Helical" evidence="1">
    <location>
        <begin position="183"/>
        <end position="200"/>
    </location>
</feature>
<keyword evidence="1" id="KW-1133">Transmembrane helix</keyword>
<keyword evidence="1" id="KW-0812">Transmembrane</keyword>
<dbReference type="InterPro" id="IPR052348">
    <property type="entry name" value="Metallopeptidase_M50B"/>
</dbReference>
<dbReference type="PATRIC" id="fig|1719120.3.peg.1898"/>
<gene>
    <name evidence="2" type="ORF">MPEBLZ_01738</name>
</gene>
<organism evidence="2 3">
    <name type="scientific">Candidatus Methanoperedens nitratireducens</name>
    <dbReference type="NCBI Taxonomy" id="1392998"/>
    <lineage>
        <taxon>Archaea</taxon>
        <taxon>Methanobacteriati</taxon>
        <taxon>Methanobacteriota</taxon>
        <taxon>Stenosarchaea group</taxon>
        <taxon>Methanomicrobia</taxon>
        <taxon>Methanosarcinales</taxon>
        <taxon>ANME-2 cluster</taxon>
        <taxon>Candidatus Methanoperedentaceae</taxon>
        <taxon>Candidatus Methanoperedens</taxon>
    </lineage>
</organism>
<name>A0A0P7ZIW3_9EURY</name>
<dbReference type="AlphaFoldDB" id="A0A0P7ZIW3"/>
<feature type="transmembrane region" description="Helical" evidence="1">
    <location>
        <begin position="31"/>
        <end position="50"/>
    </location>
</feature>
<sequence>MNRNSLREIVHLVASLLVLTIAFSYPSTSFAALAIAAVGVGTGFLLHELAHKFTARRYGYVADYEASPMGLVMAIGLSIFTGGNFVFAAPGAVMIRGKKVSYSPYEQYPNMEQTEKELAYISVSGAAVNLVLATIFYISSNFMLVPVAYDVLLTAAFINVFLAGFNMIPFGPLDGAKVWRYNRMLWGMMIFVTIILFLKINRFF</sequence>